<accession>A0ABV5ZWY5</accession>
<sequence>MPWWYGPGGDGSGWNWVDFLLVIVSMVVFWGGLITVVLLVLRHPRFAPPWQRDAERILADRLARGEIDNEEYRSRLAVLGTRR</sequence>
<dbReference type="Pfam" id="PF09851">
    <property type="entry name" value="SHOCT"/>
    <property type="match status" value="1"/>
</dbReference>
<protein>
    <submittedName>
        <fullName evidence="3">SHOCT domain-containing protein</fullName>
    </submittedName>
</protein>
<feature type="transmembrane region" description="Helical" evidence="1">
    <location>
        <begin position="20"/>
        <end position="41"/>
    </location>
</feature>
<evidence type="ECO:0000313" key="3">
    <source>
        <dbReference type="EMBL" id="MFB9905388.1"/>
    </source>
</evidence>
<evidence type="ECO:0000259" key="2">
    <source>
        <dbReference type="Pfam" id="PF09851"/>
    </source>
</evidence>
<proteinExistence type="predicted"/>
<keyword evidence="1" id="KW-0812">Transmembrane</keyword>
<dbReference type="EMBL" id="JBHLZU010000012">
    <property type="protein sequence ID" value="MFB9905388.1"/>
    <property type="molecule type" value="Genomic_DNA"/>
</dbReference>
<keyword evidence="1" id="KW-1133">Transmembrane helix</keyword>
<reference evidence="3 4" key="1">
    <citation type="submission" date="2024-09" db="EMBL/GenBank/DDBJ databases">
        <authorList>
            <person name="Sun Q."/>
            <person name="Mori K."/>
        </authorList>
    </citation>
    <scope>NUCLEOTIDE SEQUENCE [LARGE SCALE GENOMIC DNA]</scope>
    <source>
        <strain evidence="3 4">TBRC 7907</strain>
    </source>
</reference>
<evidence type="ECO:0000313" key="4">
    <source>
        <dbReference type="Proteomes" id="UP001589693"/>
    </source>
</evidence>
<dbReference type="Proteomes" id="UP001589693">
    <property type="component" value="Unassembled WGS sequence"/>
</dbReference>
<name>A0ABV5ZWY5_9PSEU</name>
<comment type="caution">
    <text evidence="3">The sequence shown here is derived from an EMBL/GenBank/DDBJ whole genome shotgun (WGS) entry which is preliminary data.</text>
</comment>
<gene>
    <name evidence="3" type="ORF">ACFFQA_15750</name>
</gene>
<feature type="domain" description="SHOCT" evidence="2">
    <location>
        <begin position="53"/>
        <end position="79"/>
    </location>
</feature>
<keyword evidence="1" id="KW-0472">Membrane</keyword>
<evidence type="ECO:0000256" key="1">
    <source>
        <dbReference type="SAM" id="Phobius"/>
    </source>
</evidence>
<organism evidence="3 4">
    <name type="scientific">Allokutzneria oryzae</name>
    <dbReference type="NCBI Taxonomy" id="1378989"/>
    <lineage>
        <taxon>Bacteria</taxon>
        <taxon>Bacillati</taxon>
        <taxon>Actinomycetota</taxon>
        <taxon>Actinomycetes</taxon>
        <taxon>Pseudonocardiales</taxon>
        <taxon>Pseudonocardiaceae</taxon>
        <taxon>Allokutzneria</taxon>
    </lineage>
</organism>
<dbReference type="InterPro" id="IPR018649">
    <property type="entry name" value="SHOCT"/>
</dbReference>
<dbReference type="RefSeq" id="WP_377852693.1">
    <property type="nucleotide sequence ID" value="NZ_JBHLZU010000012.1"/>
</dbReference>
<keyword evidence="4" id="KW-1185">Reference proteome</keyword>